<dbReference type="InterPro" id="IPR009311">
    <property type="entry name" value="IFI6/IFI27-like"/>
</dbReference>
<evidence type="ECO:0000313" key="8">
    <source>
        <dbReference type="Proteomes" id="UP000235392"/>
    </source>
</evidence>
<proteinExistence type="inferred from homology"/>
<dbReference type="EMBL" id="PGCI01000876">
    <property type="protein sequence ID" value="PLW12710.1"/>
    <property type="molecule type" value="Genomic_DNA"/>
</dbReference>
<dbReference type="Proteomes" id="UP000235392">
    <property type="component" value="Unassembled WGS sequence"/>
</dbReference>
<evidence type="ECO:0000313" key="7">
    <source>
        <dbReference type="EMBL" id="PLW51504.1"/>
    </source>
</evidence>
<dbReference type="Pfam" id="PF06140">
    <property type="entry name" value="Ifi-6-16"/>
    <property type="match status" value="1"/>
</dbReference>
<keyword evidence="3" id="KW-0812">Transmembrane</keyword>
<comment type="subcellular location">
    <subcellularLocation>
        <location evidence="1">Membrane</location>
        <topology evidence="1">Multi-pass membrane protein</topology>
    </subcellularLocation>
</comment>
<reference evidence="6 8" key="1">
    <citation type="submission" date="2017-11" db="EMBL/GenBank/DDBJ databases">
        <title>De novo assembly and phasing of dikaryotic genomes from two isolates of Puccinia coronata f. sp. avenae, the causal agent of oat crown rust.</title>
        <authorList>
            <person name="Miller M.E."/>
            <person name="Zhang Y."/>
            <person name="Omidvar V."/>
            <person name="Sperschneider J."/>
            <person name="Schwessinger B."/>
            <person name="Raley C."/>
            <person name="Palmer J.M."/>
            <person name="Garnica D."/>
            <person name="Upadhyaya N."/>
            <person name="Rathjen J."/>
            <person name="Taylor J.M."/>
            <person name="Park R.F."/>
            <person name="Dodds P.N."/>
            <person name="Hirsch C.D."/>
            <person name="Kianian S.F."/>
            <person name="Figueroa M."/>
        </authorList>
    </citation>
    <scope>NUCLEOTIDE SEQUENCE [LARGE SCALE GENOMIC DNA]</scope>
    <source>
        <strain evidence="6">12SD80</strain>
    </source>
</reference>
<keyword evidence="4" id="KW-1133">Transmembrane helix</keyword>
<comment type="similarity">
    <text evidence="2">Belongs to the IFI6/IFI27 family.</text>
</comment>
<dbReference type="Gene3D" id="6.10.110.10">
    <property type="match status" value="1"/>
</dbReference>
<dbReference type="InterPro" id="IPR038213">
    <property type="entry name" value="IFI6/IFI27-like_sf"/>
</dbReference>
<evidence type="ECO:0000256" key="1">
    <source>
        <dbReference type="ARBA" id="ARBA00004141"/>
    </source>
</evidence>
<dbReference type="AlphaFoldDB" id="A0A2N5SHH4"/>
<dbReference type="GO" id="GO:0016020">
    <property type="term" value="C:membrane"/>
    <property type="evidence" value="ECO:0007669"/>
    <property type="project" value="UniProtKB-SubCell"/>
</dbReference>
<evidence type="ECO:0000313" key="6">
    <source>
        <dbReference type="EMBL" id="PLW12710.1"/>
    </source>
</evidence>
<accession>A0A2N5SHH4</accession>
<organism evidence="6 8">
    <name type="scientific">Puccinia coronata f. sp. avenae</name>
    <dbReference type="NCBI Taxonomy" id="200324"/>
    <lineage>
        <taxon>Eukaryota</taxon>
        <taxon>Fungi</taxon>
        <taxon>Dikarya</taxon>
        <taxon>Basidiomycota</taxon>
        <taxon>Pucciniomycotina</taxon>
        <taxon>Pucciniomycetes</taxon>
        <taxon>Pucciniales</taxon>
        <taxon>Pucciniaceae</taxon>
        <taxon>Puccinia</taxon>
    </lineage>
</organism>
<gene>
    <name evidence="7" type="ORF">PCASD_00424</name>
    <name evidence="6" type="ORF">PCASD_21621</name>
</gene>
<evidence type="ECO:0000256" key="4">
    <source>
        <dbReference type="ARBA" id="ARBA00022989"/>
    </source>
</evidence>
<protein>
    <submittedName>
        <fullName evidence="6">Uncharacterized protein</fullName>
    </submittedName>
</protein>
<keyword evidence="5" id="KW-0472">Membrane</keyword>
<name>A0A2N5SHH4_9BASI</name>
<evidence type="ECO:0000256" key="2">
    <source>
        <dbReference type="ARBA" id="ARBA00007262"/>
    </source>
</evidence>
<evidence type="ECO:0000256" key="5">
    <source>
        <dbReference type="ARBA" id="ARBA00023136"/>
    </source>
</evidence>
<dbReference type="EMBL" id="PGCI01000005">
    <property type="protein sequence ID" value="PLW51504.1"/>
    <property type="molecule type" value="Genomic_DNA"/>
</dbReference>
<dbReference type="PANTHER" id="PTHR16932">
    <property type="entry name" value="INTERFERON ALPHA-INDUCIBLE PROTEIN 27"/>
    <property type="match status" value="1"/>
</dbReference>
<sequence>MTAKKAHGVPKGFASKIGGAMAGAASATYAAVPVIHAVGFETAGVLIESPAAMLMTWHGLVLAGSTCTTLQSIGATGALGVGATVVVTAAGAYVGVKVVSSLVGKDKTKKDETKENEIEKKEN</sequence>
<dbReference type="PANTHER" id="PTHR16932:SF18">
    <property type="entry name" value="INTERFERON, ALPHA-INDUCIBLE PROTEIN 27-LIKE 2"/>
    <property type="match status" value="1"/>
</dbReference>
<comment type="caution">
    <text evidence="6">The sequence shown here is derived from an EMBL/GenBank/DDBJ whole genome shotgun (WGS) entry which is preliminary data.</text>
</comment>
<evidence type="ECO:0000256" key="3">
    <source>
        <dbReference type="ARBA" id="ARBA00022692"/>
    </source>
</evidence>